<reference evidence="2 3" key="1">
    <citation type="submission" date="2012-02" db="EMBL/GenBank/DDBJ databases">
        <title>Complete genome sequence of Phycisphaera mikurensis NBRC 102666.</title>
        <authorList>
            <person name="Ankai A."/>
            <person name="Hosoyama A."/>
            <person name="Terui Y."/>
            <person name="Sekine M."/>
            <person name="Fukai R."/>
            <person name="Kato Y."/>
            <person name="Nakamura S."/>
            <person name="Yamada-Narita S."/>
            <person name="Kawakoshi A."/>
            <person name="Fukunaga Y."/>
            <person name="Yamazaki S."/>
            <person name="Fujita N."/>
        </authorList>
    </citation>
    <scope>NUCLEOTIDE SEQUENCE [LARGE SCALE GENOMIC DNA]</scope>
    <source>
        <strain evidence="3">NBRC 102666 / KCTC 22515 / FYK2301M01</strain>
    </source>
</reference>
<evidence type="ECO:0000313" key="3">
    <source>
        <dbReference type="Proteomes" id="UP000007881"/>
    </source>
</evidence>
<sequence>MEGSIVSGGTTVTSGTATPGPGVEFRGEVFRNEIFGVNSADAFIDVDDDGLGASFGIERTAGSAGVSSETPVTFTLSGAAVAGIASVDLLDESFGQDRPVESSFRGGTLTVTLTNGFFVGSSDPSRAADFGFTPIPEPAAAGVLALGSAALLRRRG</sequence>
<dbReference type="Proteomes" id="UP000007881">
    <property type="component" value="Chromosome"/>
</dbReference>
<protein>
    <recommendedName>
        <fullName evidence="4">PEP-CTERM protein-sorting domain-containing protein</fullName>
    </recommendedName>
</protein>
<name>I0IIF4_PHYMF</name>
<dbReference type="KEGG" id="phm:PSMK_28830"/>
<evidence type="ECO:0008006" key="4">
    <source>
        <dbReference type="Google" id="ProtNLM"/>
    </source>
</evidence>
<proteinExistence type="predicted"/>
<dbReference type="AlphaFoldDB" id="I0IIF4"/>
<feature type="region of interest" description="Disordered" evidence="1">
    <location>
        <begin position="1"/>
        <end position="21"/>
    </location>
</feature>
<keyword evidence="3" id="KW-1185">Reference proteome</keyword>
<evidence type="ECO:0000256" key="1">
    <source>
        <dbReference type="SAM" id="MobiDB-lite"/>
    </source>
</evidence>
<evidence type="ECO:0000313" key="2">
    <source>
        <dbReference type="EMBL" id="BAM05042.1"/>
    </source>
</evidence>
<organism evidence="2 3">
    <name type="scientific">Phycisphaera mikurensis (strain NBRC 102666 / KCTC 22515 / FYK2301M01)</name>
    <dbReference type="NCBI Taxonomy" id="1142394"/>
    <lineage>
        <taxon>Bacteria</taxon>
        <taxon>Pseudomonadati</taxon>
        <taxon>Planctomycetota</taxon>
        <taxon>Phycisphaerae</taxon>
        <taxon>Phycisphaerales</taxon>
        <taxon>Phycisphaeraceae</taxon>
        <taxon>Phycisphaera</taxon>
    </lineage>
</organism>
<accession>I0IIF4</accession>
<dbReference type="EMBL" id="AP012338">
    <property type="protein sequence ID" value="BAM05042.1"/>
    <property type="molecule type" value="Genomic_DNA"/>
</dbReference>
<gene>
    <name evidence="2" type="ordered locus">PSMK_28830</name>
</gene>
<dbReference type="HOGENOM" id="CLU_1684950_0_0_0"/>